<accession>B2IEW2</accession>
<sequence length="121" mass="13537">MRHAVAEEAKPSTGACQTLARLELFFGAGSSQKPVSHTAFARFLAREVTPRFPQGLSLFEGTGQWRDSKGRSSQEASRLLLIFYVPDTESNEKIEAIRQAYKRRFHQQSVLRADGTSCVSF</sequence>
<proteinExistence type="predicted"/>
<name>B2IEW2_BEII9</name>
<evidence type="ECO:0000313" key="1">
    <source>
        <dbReference type="EMBL" id="ACB94153.1"/>
    </source>
</evidence>
<dbReference type="Pfam" id="PF12098">
    <property type="entry name" value="DUF3574"/>
    <property type="match status" value="1"/>
</dbReference>
<dbReference type="STRING" id="395963.Bind_0500"/>
<reference evidence="1 2" key="2">
    <citation type="journal article" date="2010" name="J. Bacteriol.">
        <title>Complete genome sequence of Beijerinckia indica subsp. indica.</title>
        <authorList>
            <person name="Tamas I."/>
            <person name="Dedysh S.N."/>
            <person name="Liesack W."/>
            <person name="Stott M.B."/>
            <person name="Alam M."/>
            <person name="Murrell J.C."/>
            <person name="Dunfield P.F."/>
        </authorList>
    </citation>
    <scope>NUCLEOTIDE SEQUENCE [LARGE SCALE GENOMIC DNA]</scope>
    <source>
        <strain evidence="2">ATCC 9039 / DSM 1715 / NCIMB 8712</strain>
    </source>
</reference>
<dbReference type="KEGG" id="bid:Bind_0500"/>
<dbReference type="eggNOG" id="COG2913">
    <property type="taxonomic scope" value="Bacteria"/>
</dbReference>
<keyword evidence="2" id="KW-1185">Reference proteome</keyword>
<organism evidence="1 2">
    <name type="scientific">Beijerinckia indica subsp. indica (strain ATCC 9039 / DSM 1715 / NCIMB 8712)</name>
    <dbReference type="NCBI Taxonomy" id="395963"/>
    <lineage>
        <taxon>Bacteria</taxon>
        <taxon>Pseudomonadati</taxon>
        <taxon>Pseudomonadota</taxon>
        <taxon>Alphaproteobacteria</taxon>
        <taxon>Hyphomicrobiales</taxon>
        <taxon>Beijerinckiaceae</taxon>
        <taxon>Beijerinckia</taxon>
    </lineage>
</organism>
<dbReference type="HOGENOM" id="CLU_122289_2_0_5"/>
<evidence type="ECO:0008006" key="3">
    <source>
        <dbReference type="Google" id="ProtNLM"/>
    </source>
</evidence>
<gene>
    <name evidence="1" type="ordered locus">Bind_0500</name>
</gene>
<dbReference type="Proteomes" id="UP000001695">
    <property type="component" value="Chromosome"/>
</dbReference>
<dbReference type="InterPro" id="IPR021957">
    <property type="entry name" value="DUF3574"/>
</dbReference>
<reference evidence="2" key="1">
    <citation type="submission" date="2008-03" db="EMBL/GenBank/DDBJ databases">
        <title>Complete sequence of chromosome of Beijerinckia indica subsp. indica ATCC 9039.</title>
        <authorList>
            <consortium name="US DOE Joint Genome Institute"/>
            <person name="Copeland A."/>
            <person name="Lucas S."/>
            <person name="Lapidus A."/>
            <person name="Glavina del Rio T."/>
            <person name="Dalin E."/>
            <person name="Tice H."/>
            <person name="Bruce D."/>
            <person name="Goodwin L."/>
            <person name="Pitluck S."/>
            <person name="LaButti K."/>
            <person name="Schmutz J."/>
            <person name="Larimer F."/>
            <person name="Land M."/>
            <person name="Hauser L."/>
            <person name="Kyrpides N."/>
            <person name="Mikhailova N."/>
            <person name="Dunfield P.F."/>
            <person name="Dedysh S.N."/>
            <person name="Liesack W."/>
            <person name="Saw J.H."/>
            <person name="Alam M."/>
            <person name="Chen Y."/>
            <person name="Murrell J.C."/>
            <person name="Richardson P."/>
        </authorList>
    </citation>
    <scope>NUCLEOTIDE SEQUENCE [LARGE SCALE GENOMIC DNA]</scope>
    <source>
        <strain evidence="2">ATCC 9039 / DSM 1715 / NCIMB 8712</strain>
    </source>
</reference>
<dbReference type="AlphaFoldDB" id="B2IEW2"/>
<dbReference type="EMBL" id="CP001016">
    <property type="protein sequence ID" value="ACB94153.1"/>
    <property type="molecule type" value="Genomic_DNA"/>
</dbReference>
<protein>
    <recommendedName>
        <fullName evidence="3">DUF3574 domain-containing protein</fullName>
    </recommendedName>
</protein>
<evidence type="ECO:0000313" key="2">
    <source>
        <dbReference type="Proteomes" id="UP000001695"/>
    </source>
</evidence>